<keyword evidence="13" id="KW-1185">Reference proteome</keyword>
<evidence type="ECO:0000256" key="8">
    <source>
        <dbReference type="SAM" id="Phobius"/>
    </source>
</evidence>
<evidence type="ECO:0000256" key="2">
    <source>
        <dbReference type="ARBA" id="ARBA00022598"/>
    </source>
</evidence>
<keyword evidence="5" id="KW-0092">Biotin</keyword>
<feature type="compositionally biased region" description="Basic residues" evidence="7">
    <location>
        <begin position="1"/>
        <end position="14"/>
    </location>
</feature>
<evidence type="ECO:0000313" key="12">
    <source>
        <dbReference type="EMBL" id="TGZ56510.1"/>
    </source>
</evidence>
<comment type="cofactor">
    <cofactor evidence="1">
        <name>biotin</name>
        <dbReference type="ChEBI" id="CHEBI:57586"/>
    </cofactor>
</comment>
<dbReference type="Gene3D" id="3.30.700.40">
    <property type="match status" value="1"/>
</dbReference>
<evidence type="ECO:0000256" key="7">
    <source>
        <dbReference type="SAM" id="MobiDB-lite"/>
    </source>
</evidence>
<dbReference type="GO" id="GO:0005739">
    <property type="term" value="C:mitochondrion"/>
    <property type="evidence" value="ECO:0007669"/>
    <property type="project" value="TreeGrafter"/>
</dbReference>
<evidence type="ECO:0000256" key="3">
    <source>
        <dbReference type="ARBA" id="ARBA00022741"/>
    </source>
</evidence>
<dbReference type="InterPro" id="IPR019176">
    <property type="entry name" value="Cytochrome_B561-rel"/>
</dbReference>
<name>A0A4S2L1W4_9HYME</name>
<feature type="domain" description="ATP-grasp" evidence="10">
    <location>
        <begin position="152"/>
        <end position="350"/>
    </location>
</feature>
<dbReference type="SUPFAM" id="SSF51230">
    <property type="entry name" value="Single hybrid motif"/>
    <property type="match status" value="1"/>
</dbReference>
<keyword evidence="8" id="KW-0472">Membrane</keyword>
<evidence type="ECO:0000259" key="9">
    <source>
        <dbReference type="PROSITE" id="PS50968"/>
    </source>
</evidence>
<dbReference type="Pfam" id="PF00289">
    <property type="entry name" value="Biotin_carb_N"/>
    <property type="match status" value="1"/>
</dbReference>
<dbReference type="InterPro" id="IPR005481">
    <property type="entry name" value="BC-like_N"/>
</dbReference>
<feature type="domain" description="Lipoyl-binding" evidence="9">
    <location>
        <begin position="607"/>
        <end position="682"/>
    </location>
</feature>
<dbReference type="Proteomes" id="UP000310200">
    <property type="component" value="Unassembled WGS sequence"/>
</dbReference>
<dbReference type="InterPro" id="IPR011764">
    <property type="entry name" value="Biotin_carboxylation_dom"/>
</dbReference>
<gene>
    <name evidence="12" type="ORF">DBV15_07122</name>
</gene>
<dbReference type="GO" id="GO:0004485">
    <property type="term" value="F:methylcrotonoyl-CoA carboxylase activity"/>
    <property type="evidence" value="ECO:0007669"/>
    <property type="project" value="TreeGrafter"/>
</dbReference>
<dbReference type="CDD" id="cd06850">
    <property type="entry name" value="biotinyl_domain"/>
    <property type="match status" value="1"/>
</dbReference>
<dbReference type="FunFam" id="3.40.50.20:FF:000010">
    <property type="entry name" value="Propionyl-CoA carboxylase subunit alpha"/>
    <property type="match status" value="1"/>
</dbReference>
<dbReference type="EMBL" id="QBLH01000331">
    <property type="protein sequence ID" value="TGZ56510.1"/>
    <property type="molecule type" value="Genomic_DNA"/>
</dbReference>
<keyword evidence="4 6" id="KW-0067">ATP-binding</keyword>
<feature type="domain" description="Biotin carboxylation" evidence="11">
    <location>
        <begin position="33"/>
        <end position="458"/>
    </location>
</feature>
<reference evidence="12 13" key="1">
    <citation type="journal article" date="2019" name="Philos. Trans. R. Soc. Lond., B, Biol. Sci.">
        <title>Ant behaviour and brain gene expression of defending hosts depend on the ecological success of the intruding social parasite.</title>
        <authorList>
            <person name="Kaur R."/>
            <person name="Stoldt M."/>
            <person name="Jongepier E."/>
            <person name="Feldmeyer B."/>
            <person name="Menzel F."/>
            <person name="Bornberg-Bauer E."/>
            <person name="Foitzik S."/>
        </authorList>
    </citation>
    <scope>NUCLEOTIDE SEQUENCE [LARGE SCALE GENOMIC DNA]</scope>
    <source>
        <tissue evidence="12">Whole body</tissue>
    </source>
</reference>
<dbReference type="Gene3D" id="3.30.470.20">
    <property type="entry name" value="ATP-grasp fold, B domain"/>
    <property type="match status" value="2"/>
</dbReference>
<dbReference type="Pfam" id="PF00364">
    <property type="entry name" value="Biotin_lipoyl"/>
    <property type="match status" value="1"/>
</dbReference>
<evidence type="ECO:0000256" key="1">
    <source>
        <dbReference type="ARBA" id="ARBA00001953"/>
    </source>
</evidence>
<dbReference type="InterPro" id="IPR013815">
    <property type="entry name" value="ATP_grasp_subdomain_1"/>
</dbReference>
<dbReference type="FunFam" id="3.30.1490.20:FF:000003">
    <property type="entry name" value="acetyl-CoA carboxylase isoform X1"/>
    <property type="match status" value="1"/>
</dbReference>
<keyword evidence="2" id="KW-0436">Ligase</keyword>
<dbReference type="PROSITE" id="PS50979">
    <property type="entry name" value="BC"/>
    <property type="match status" value="1"/>
</dbReference>
<dbReference type="Pfam" id="PF09786">
    <property type="entry name" value="CytochromB561_N"/>
    <property type="match status" value="1"/>
</dbReference>
<feature type="transmembrane region" description="Helical" evidence="8">
    <location>
        <begin position="755"/>
        <end position="774"/>
    </location>
</feature>
<dbReference type="InterPro" id="IPR011761">
    <property type="entry name" value="ATP-grasp"/>
</dbReference>
<feature type="transmembrane region" description="Helical" evidence="8">
    <location>
        <begin position="727"/>
        <end position="749"/>
    </location>
</feature>
<feature type="region of interest" description="Disordered" evidence="7">
    <location>
        <begin position="1"/>
        <end position="28"/>
    </location>
</feature>
<dbReference type="InterPro" id="IPR005479">
    <property type="entry name" value="CPAse_ATP-bd"/>
</dbReference>
<dbReference type="AlphaFoldDB" id="A0A4S2L1W4"/>
<dbReference type="PROSITE" id="PS00188">
    <property type="entry name" value="BIOTIN"/>
    <property type="match status" value="1"/>
</dbReference>
<sequence length="1221" mass="136366">MRKIGCRLQGHHKWVSSSHGTDKKQSRKHVVTAQQDILIANRGEIACRITKTAKKLGVRTVAVYSEADRNSMHVEQADEAYCIGPAQSSQSYLRQDKIISVAKQAKCQAVHPGYGFLSENTEFAELCQKENIIFIGPPASAIRDMGIKNTSKAIMTKAGVPIIEGYHGEDQTNETLLAEARKIGFPLMIKAVRGGGGKGMRIAQRESDFVEALESARTESEKAFGDSAVLLEKYVIDPRHVEVQIFADKHGNVVYLFERDCSVQRRHQKVIEEAPAPGISQQLRQELGEAAVRAAKAVGYVGAGTVEFIMDRNNHSFHFMEMNTRLQVEHPVTEAITGLDLVEWQLRIASGEELPLKQEQIGAGQLLYLKPPEATGNVRVETGVRQNDEVSVHYDPMIAKLVVWGKDRGEALNVLISKLSDYNIAGLDTNIEFIKDLCAHPKFQNGEVHTGFIEENFEQLFPKLHISNRILIQGTLASILYEDMESLSVSLETKDPFTPFAVETGLRLNHVLNRTFLFDVGKENNIVEVKYPEPDVYLMRVNRLGPWRKVTGTLKKTDGALELFAEIDEIVTKARTVKLNNKLHIFTKDREWQLVIPTPKFVTAITSQDEQNPYTALSPMPGLVDKVFIDKGDTVKKGDSLLVIVAMKMEHIIKASVDGIVEDVLCSIGDNVAKNKLLVKLTKFFNMSNFNSPMKCISSNARVLTPKPQVQQLLDLRQTQNKARNSIIWFFINSVLLSIVVFDIFYGGFTYKPVYWVEWCLASILALNALYHIIQYTWATLSLKPITLSPKQRPLLGVTEDDPLFKDEMPQKQMTPEPSPSLNLSCINLSRRSTTLGSSVLSDIKDYSPSVPFLKYSNFVSSKTTTSSNGSLSRSTNISLNGSLTNEDLIQDECELESYLKEVEQQRKCALSTTVDQPSNLLSSFWSHPATRSPGEVSPLLRRCAYQLAPTIDKTKATSPAEEGSSPRGTFGALDIWRKYRVDSNKVNEWTANLRMWVSKTVVERVALEIDNICATLVRHGLSDSQPGHVGLDRLRKLAQAQFLVCVIPTLPTLVPFLELCNNQEYLVKRIKTLAKGGSMSEFKWNGGGSHNGKEWDSSLPTDSAIIMHLISTYMDTQLEAPLDQPDARPFTSRYMARSGMELPRNKGPVIVCQSINPPHYSLALSGDSLPSDYEEVQRGRNNLFHTLLLFLYIVKTRDHGMLGRVNSGSSGINILWVIDG</sequence>
<dbReference type="InterPro" id="IPR001882">
    <property type="entry name" value="Biotin_BS"/>
</dbReference>
<evidence type="ECO:0000259" key="10">
    <source>
        <dbReference type="PROSITE" id="PS50975"/>
    </source>
</evidence>
<accession>A0A4S2L1W4</accession>
<dbReference type="Pfam" id="PF02786">
    <property type="entry name" value="CPSase_L_D2"/>
    <property type="match status" value="1"/>
</dbReference>
<evidence type="ECO:0000256" key="5">
    <source>
        <dbReference type="ARBA" id="ARBA00023267"/>
    </source>
</evidence>
<dbReference type="InterPro" id="IPR005482">
    <property type="entry name" value="Biotin_COase_C"/>
</dbReference>
<dbReference type="SUPFAM" id="SSF51246">
    <property type="entry name" value="Rudiment single hybrid motif"/>
    <property type="match status" value="1"/>
</dbReference>
<dbReference type="InterPro" id="IPR000089">
    <property type="entry name" value="Biotin_lipoyl"/>
</dbReference>
<dbReference type="InterPro" id="IPR011053">
    <property type="entry name" value="Single_hybrid_motif"/>
</dbReference>
<dbReference type="PROSITE" id="PS50968">
    <property type="entry name" value="BIOTINYL_LIPOYL"/>
    <property type="match status" value="1"/>
</dbReference>
<dbReference type="InterPro" id="IPR050856">
    <property type="entry name" value="Biotin_carboxylase_complex"/>
</dbReference>
<proteinExistence type="predicted"/>
<dbReference type="STRING" id="300112.A0A4S2L1W4"/>
<evidence type="ECO:0000313" key="13">
    <source>
        <dbReference type="Proteomes" id="UP000310200"/>
    </source>
</evidence>
<dbReference type="FunFam" id="2.40.50.100:FF:000003">
    <property type="entry name" value="Acetyl-CoA carboxylase biotin carboxyl carrier protein"/>
    <property type="match status" value="1"/>
</dbReference>
<dbReference type="PROSITE" id="PS50975">
    <property type="entry name" value="ATP_GRASP"/>
    <property type="match status" value="1"/>
</dbReference>
<dbReference type="InterPro" id="IPR011054">
    <property type="entry name" value="Rudment_hybrid_motif"/>
</dbReference>
<dbReference type="Gene3D" id="2.40.50.100">
    <property type="match status" value="1"/>
</dbReference>
<evidence type="ECO:0000259" key="11">
    <source>
        <dbReference type="PROSITE" id="PS50979"/>
    </source>
</evidence>
<dbReference type="GO" id="GO:0005524">
    <property type="term" value="F:ATP binding"/>
    <property type="evidence" value="ECO:0007669"/>
    <property type="project" value="UniProtKB-UniRule"/>
</dbReference>
<keyword evidence="8" id="KW-1133">Transmembrane helix</keyword>
<dbReference type="SUPFAM" id="SSF56059">
    <property type="entry name" value="Glutathione synthetase ATP-binding domain-like"/>
    <property type="match status" value="1"/>
</dbReference>
<dbReference type="PANTHER" id="PTHR18866">
    <property type="entry name" value="CARBOXYLASE:PYRUVATE/ACETYL-COA/PROPIONYL-COA CARBOXYLASE"/>
    <property type="match status" value="1"/>
</dbReference>
<comment type="caution">
    <text evidence="12">The sequence shown here is derived from an EMBL/GenBank/DDBJ whole genome shotgun (WGS) entry which is preliminary data.</text>
</comment>
<keyword evidence="8" id="KW-0812">Transmembrane</keyword>
<dbReference type="InterPro" id="IPR016185">
    <property type="entry name" value="PreATP-grasp_dom_sf"/>
</dbReference>
<dbReference type="GO" id="GO:0046872">
    <property type="term" value="F:metal ion binding"/>
    <property type="evidence" value="ECO:0007669"/>
    <property type="project" value="InterPro"/>
</dbReference>
<protein>
    <submittedName>
        <fullName evidence="12">Methylcrotonoyl-CoA carboxylase subunit alpha, mitochondrial</fullName>
    </submittedName>
</protein>
<dbReference type="SUPFAM" id="SSF52440">
    <property type="entry name" value="PreATP-grasp domain"/>
    <property type="match status" value="1"/>
</dbReference>
<dbReference type="PROSITE" id="PS00867">
    <property type="entry name" value="CPSASE_2"/>
    <property type="match status" value="1"/>
</dbReference>
<dbReference type="SMART" id="SM00878">
    <property type="entry name" value="Biotin_carb_C"/>
    <property type="match status" value="1"/>
</dbReference>
<dbReference type="Gene3D" id="3.30.1490.20">
    <property type="entry name" value="ATP-grasp fold, A domain"/>
    <property type="match status" value="1"/>
</dbReference>
<organism evidence="12 13">
    <name type="scientific">Temnothorax longispinosus</name>
    <dbReference type="NCBI Taxonomy" id="300112"/>
    <lineage>
        <taxon>Eukaryota</taxon>
        <taxon>Metazoa</taxon>
        <taxon>Ecdysozoa</taxon>
        <taxon>Arthropoda</taxon>
        <taxon>Hexapoda</taxon>
        <taxon>Insecta</taxon>
        <taxon>Pterygota</taxon>
        <taxon>Neoptera</taxon>
        <taxon>Endopterygota</taxon>
        <taxon>Hymenoptera</taxon>
        <taxon>Apocrita</taxon>
        <taxon>Aculeata</taxon>
        <taxon>Formicoidea</taxon>
        <taxon>Formicidae</taxon>
        <taxon>Myrmicinae</taxon>
        <taxon>Temnothorax</taxon>
    </lineage>
</organism>
<keyword evidence="3 6" id="KW-0547">Nucleotide-binding</keyword>
<evidence type="ECO:0000256" key="4">
    <source>
        <dbReference type="ARBA" id="ARBA00022840"/>
    </source>
</evidence>
<dbReference type="Gene3D" id="3.40.50.20">
    <property type="match status" value="1"/>
</dbReference>
<evidence type="ECO:0000256" key="6">
    <source>
        <dbReference type="PROSITE-ProRule" id="PRU00409"/>
    </source>
</evidence>
<dbReference type="PANTHER" id="PTHR18866:SF33">
    <property type="entry name" value="METHYLCROTONOYL-COA CARBOXYLASE SUBUNIT ALPHA, MITOCHONDRIAL-RELATED"/>
    <property type="match status" value="1"/>
</dbReference>